<dbReference type="PANTHER" id="PTHR28106">
    <property type="entry name" value="MITOCHONDRIAL ATPASE COMPLEX SUBUNIT ATP10"/>
    <property type="match status" value="1"/>
</dbReference>
<dbReference type="Proteomes" id="UP000510647">
    <property type="component" value="Chromosome 5"/>
</dbReference>
<name>A0A7H9HTY9_9SACH</name>
<dbReference type="EMBL" id="CP059271">
    <property type="protein sequence ID" value="QLQ80820.1"/>
    <property type="molecule type" value="Genomic_DNA"/>
</dbReference>
<evidence type="ECO:0008006" key="3">
    <source>
        <dbReference type="Google" id="ProtNLM"/>
    </source>
</evidence>
<dbReference type="PANTHER" id="PTHR28106:SF1">
    <property type="entry name" value="MITOCHONDRIAL ATPASE COMPLEX SUBUNIT ATP10"/>
    <property type="match status" value="1"/>
</dbReference>
<dbReference type="OrthoDB" id="17089at2759"/>
<evidence type="ECO:0000313" key="1">
    <source>
        <dbReference type="EMBL" id="QLQ80820.1"/>
    </source>
</evidence>
<organism evidence="1 2">
    <name type="scientific">Torulaspora globosa</name>
    <dbReference type="NCBI Taxonomy" id="48254"/>
    <lineage>
        <taxon>Eukaryota</taxon>
        <taxon>Fungi</taxon>
        <taxon>Dikarya</taxon>
        <taxon>Ascomycota</taxon>
        <taxon>Saccharomycotina</taxon>
        <taxon>Saccharomycetes</taxon>
        <taxon>Saccharomycetales</taxon>
        <taxon>Saccharomycetaceae</taxon>
        <taxon>Torulaspora</taxon>
    </lineage>
</organism>
<keyword evidence="2" id="KW-1185">Reference proteome</keyword>
<dbReference type="GO" id="GO:0005743">
    <property type="term" value="C:mitochondrial inner membrane"/>
    <property type="evidence" value="ECO:0007669"/>
    <property type="project" value="TreeGrafter"/>
</dbReference>
<protein>
    <recommendedName>
        <fullName evidence="3">Mitochondrial ATPase complex subunit ATP10</fullName>
    </recommendedName>
</protein>
<reference evidence="1 2" key="1">
    <citation type="submission" date="2020-06" db="EMBL/GenBank/DDBJ databases">
        <title>The yeast mating-type switching endonuclease HO is a domesticated member of an unorthodox homing genetic element family.</title>
        <authorList>
            <person name="Coughlan A.Y."/>
            <person name="Lombardi L."/>
            <person name="Braun-Galleani S."/>
            <person name="Martos A.R."/>
            <person name="Galeote V."/>
            <person name="Bigey F."/>
            <person name="Dequin S."/>
            <person name="Byrne K.P."/>
            <person name="Wolfe K.H."/>
        </authorList>
    </citation>
    <scope>NUCLEOTIDE SEQUENCE [LARGE SCALE GENOMIC DNA]</scope>
    <source>
        <strain evidence="1 2">CBS2947</strain>
    </source>
</reference>
<evidence type="ECO:0000313" key="2">
    <source>
        <dbReference type="Proteomes" id="UP000510647"/>
    </source>
</evidence>
<gene>
    <name evidence="1" type="ORF">HG537_0E01750</name>
</gene>
<sequence length="290" mass="33200">MGLEMLPATRRLISTSSSRLFVNKFFKNVVDAAPKEHIVRELVKPIGMKDPPTSQTVYSKGNSFREMFDRDKTEKRSQELGVEFTKSGMYELHAFQKHGGKMFISPRSYWRADRAFYFPHLKGTSLSGATRDLEEILRGKTSIVRLFTNKVGDDLSKQYFQNGELDLDYLGEDYRKLSASDTQIVEVSLLENVVKSIIAKLSTYKLRSLIPPSRHANYLLCDRDQLPFTVRESLEINNIYTGYVIVVDPNLKIRWMACGPASQEEFKLLWKCVRGISKEFTKPSQGSETS</sequence>
<dbReference type="GO" id="GO:0033615">
    <property type="term" value="P:mitochondrial proton-transporting ATP synthase complex assembly"/>
    <property type="evidence" value="ECO:0007669"/>
    <property type="project" value="TreeGrafter"/>
</dbReference>
<proteinExistence type="predicted"/>
<dbReference type="Pfam" id="PF05176">
    <property type="entry name" value="ATP-synt_10"/>
    <property type="match status" value="1"/>
</dbReference>
<dbReference type="InterPro" id="IPR007849">
    <property type="entry name" value="ATP10"/>
</dbReference>
<accession>A0A7H9HTY9</accession>
<dbReference type="AlphaFoldDB" id="A0A7H9HTY9"/>